<proteinExistence type="predicted"/>
<keyword evidence="3" id="KW-1185">Reference proteome</keyword>
<feature type="transmembrane region" description="Helical" evidence="1">
    <location>
        <begin position="177"/>
        <end position="195"/>
    </location>
</feature>
<feature type="transmembrane region" description="Helical" evidence="1">
    <location>
        <begin position="233"/>
        <end position="254"/>
    </location>
</feature>
<dbReference type="Proteomes" id="UP000275408">
    <property type="component" value="Unassembled WGS sequence"/>
</dbReference>
<organism evidence="2 3">
    <name type="scientific">Pocillopora damicornis</name>
    <name type="common">Cauliflower coral</name>
    <name type="synonym">Millepora damicornis</name>
    <dbReference type="NCBI Taxonomy" id="46731"/>
    <lineage>
        <taxon>Eukaryota</taxon>
        <taxon>Metazoa</taxon>
        <taxon>Cnidaria</taxon>
        <taxon>Anthozoa</taxon>
        <taxon>Hexacorallia</taxon>
        <taxon>Scleractinia</taxon>
        <taxon>Astrocoeniina</taxon>
        <taxon>Pocilloporidae</taxon>
        <taxon>Pocillopora</taxon>
    </lineage>
</organism>
<feature type="transmembrane region" description="Helical" evidence="1">
    <location>
        <begin position="398"/>
        <end position="426"/>
    </location>
</feature>
<protein>
    <submittedName>
        <fullName evidence="2">Uncharacterized protein</fullName>
    </submittedName>
</protein>
<sequence length="427" mass="49159">MEVEIPTETEPLLGQEIISSSLKTEEMPSSLQLAVDIYDKSLQNTAFDVHGDSVDGRSRGQCCRIFTKFKFALFDSHWPLSCFLAVAFLGVWLPKKNRSLWLLTFIPIFHMLFGLGAHLYFIVLANDQTNLKVHIGSKMLLTSLWISGFSSYILALHFFRYQSQEWMPDLSKIQHRAVNVGLFTGLLLVSWVLFLDAHSQVIFDLDHIKKALTEHCPRKNVCKGIWYPLVTSIYWGMYSSIAVCCVFFSLCLSMTNDLAKGYLRLAKCTGDVRNAVIMHKQVRDETEKRINSMRVWFLIHTLFYLVVFLASIFDWWEAARDSLNSVVQYMAQISGTLVVVYKFFFPFLSASYVTWHESTLVQDLNDKTDYLPGETFHSRQDLEVFLAQSRRRGYGFRLFKIQITITIAIFSLLGSGFGLLHTFLFLE</sequence>
<feature type="transmembrane region" description="Helical" evidence="1">
    <location>
        <begin position="295"/>
        <end position="313"/>
    </location>
</feature>
<feature type="transmembrane region" description="Helical" evidence="1">
    <location>
        <begin position="333"/>
        <end position="355"/>
    </location>
</feature>
<gene>
    <name evidence="2" type="ORF">pdam_00013905</name>
</gene>
<evidence type="ECO:0000256" key="1">
    <source>
        <dbReference type="SAM" id="Phobius"/>
    </source>
</evidence>
<dbReference type="OMA" id="VTWHEST"/>
<evidence type="ECO:0000313" key="3">
    <source>
        <dbReference type="Proteomes" id="UP000275408"/>
    </source>
</evidence>
<keyword evidence="1" id="KW-1133">Transmembrane helix</keyword>
<feature type="transmembrane region" description="Helical" evidence="1">
    <location>
        <begin position="135"/>
        <end position="156"/>
    </location>
</feature>
<keyword evidence="1" id="KW-0812">Transmembrane</keyword>
<dbReference type="AlphaFoldDB" id="A0A3M6UBE9"/>
<comment type="caution">
    <text evidence="2">The sequence shown here is derived from an EMBL/GenBank/DDBJ whole genome shotgun (WGS) entry which is preliminary data.</text>
</comment>
<accession>A0A3M6UBE9</accession>
<reference evidence="2 3" key="1">
    <citation type="journal article" date="2018" name="Sci. Rep.">
        <title>Comparative analysis of the Pocillopora damicornis genome highlights role of immune system in coral evolution.</title>
        <authorList>
            <person name="Cunning R."/>
            <person name="Bay R.A."/>
            <person name="Gillette P."/>
            <person name="Baker A.C."/>
            <person name="Traylor-Knowles N."/>
        </authorList>
    </citation>
    <scope>NUCLEOTIDE SEQUENCE [LARGE SCALE GENOMIC DNA]</scope>
    <source>
        <strain evidence="2">RSMAS</strain>
        <tissue evidence="2">Whole animal</tissue>
    </source>
</reference>
<keyword evidence="1" id="KW-0472">Membrane</keyword>
<evidence type="ECO:0000313" key="2">
    <source>
        <dbReference type="EMBL" id="RMX50993.1"/>
    </source>
</evidence>
<name>A0A3M6UBE9_POCDA</name>
<dbReference type="OrthoDB" id="5957406at2759"/>
<feature type="transmembrane region" description="Helical" evidence="1">
    <location>
        <begin position="76"/>
        <end position="93"/>
    </location>
</feature>
<feature type="transmembrane region" description="Helical" evidence="1">
    <location>
        <begin position="100"/>
        <end position="123"/>
    </location>
</feature>
<dbReference type="EMBL" id="RCHS01001867">
    <property type="protein sequence ID" value="RMX50993.1"/>
    <property type="molecule type" value="Genomic_DNA"/>
</dbReference>